<feature type="domain" description="JmjC" evidence="2">
    <location>
        <begin position="1"/>
        <end position="114"/>
    </location>
</feature>
<organism evidence="3 4">
    <name type="scientific">Monoraphidium neglectum</name>
    <dbReference type="NCBI Taxonomy" id="145388"/>
    <lineage>
        <taxon>Eukaryota</taxon>
        <taxon>Viridiplantae</taxon>
        <taxon>Chlorophyta</taxon>
        <taxon>core chlorophytes</taxon>
        <taxon>Chlorophyceae</taxon>
        <taxon>CS clade</taxon>
        <taxon>Sphaeropleales</taxon>
        <taxon>Selenastraceae</taxon>
        <taxon>Monoraphidium</taxon>
    </lineage>
</organism>
<sequence>MAQSVYPELHRGCHAFMRHKDIMMSPQMLKTYGVEYTMVWQLPGCFPPRDGPRRRACAGAAAAPPAKQEPNEFMVLNAAAYHAGYNLGFNCAEAVNFAMQEWVDVGCAVERCKCGALKEGVRISMRLFGREGSSDEDDDSEDDDDVSGSSSEDEGSSEERGEEGERPGSPQPPRRRSGREPKPRDLDSLPIAAFRVPAAVSKLAAPAAGSKRPHGGDGGGAAREAKRAKGRDTQTARAAAAAEAVAAEAVARRRAARAGAEAREKAAVNTVKARKADRAVGSGPRSTDEVVTSLRRAAAAAAALRAEHEARRAEHHARRGGGGGGAREEAESEDESEEVEEEEEEGSEAGDADASPEPEGPAPQVIVGGDSGGKFFYLVQRL</sequence>
<evidence type="ECO:0000313" key="3">
    <source>
        <dbReference type="EMBL" id="KIY91510.1"/>
    </source>
</evidence>
<name>A0A0D2M7P7_9CHLO</name>
<feature type="compositionally biased region" description="Basic and acidic residues" evidence="1">
    <location>
        <begin position="178"/>
        <end position="187"/>
    </location>
</feature>
<dbReference type="OrthoDB" id="9547406at2759"/>
<feature type="non-terminal residue" evidence="3">
    <location>
        <position position="382"/>
    </location>
</feature>
<dbReference type="Pfam" id="PF02373">
    <property type="entry name" value="JmjC"/>
    <property type="match status" value="1"/>
</dbReference>
<dbReference type="GO" id="GO:0010468">
    <property type="term" value="P:regulation of gene expression"/>
    <property type="evidence" value="ECO:0007669"/>
    <property type="project" value="TreeGrafter"/>
</dbReference>
<dbReference type="GeneID" id="25734215"/>
<feature type="compositionally biased region" description="Low complexity" evidence="1">
    <location>
        <begin position="295"/>
        <end position="304"/>
    </location>
</feature>
<reference evidence="3 4" key="1">
    <citation type="journal article" date="2013" name="BMC Genomics">
        <title>Reconstruction of the lipid metabolism for the microalga Monoraphidium neglectum from its genome sequence reveals characteristics suitable for biofuel production.</title>
        <authorList>
            <person name="Bogen C."/>
            <person name="Al-Dilaimi A."/>
            <person name="Albersmeier A."/>
            <person name="Wichmann J."/>
            <person name="Grundmann M."/>
            <person name="Rupp O."/>
            <person name="Lauersen K.J."/>
            <person name="Blifernez-Klassen O."/>
            <person name="Kalinowski J."/>
            <person name="Goesmann A."/>
            <person name="Mussgnug J.H."/>
            <person name="Kruse O."/>
        </authorList>
    </citation>
    <scope>NUCLEOTIDE SEQUENCE [LARGE SCALE GENOMIC DNA]</scope>
    <source>
        <strain evidence="3 4">SAG 48.87</strain>
    </source>
</reference>
<feature type="compositionally biased region" description="Acidic residues" evidence="1">
    <location>
        <begin position="134"/>
        <end position="156"/>
    </location>
</feature>
<dbReference type="STRING" id="145388.A0A0D2M7P7"/>
<dbReference type="AlphaFoldDB" id="A0A0D2M7P7"/>
<dbReference type="KEGG" id="mng:MNEG_16454"/>
<dbReference type="EMBL" id="KK106592">
    <property type="protein sequence ID" value="KIY91510.1"/>
    <property type="molecule type" value="Genomic_DNA"/>
</dbReference>
<dbReference type="PANTHER" id="PTHR10694">
    <property type="entry name" value="LYSINE-SPECIFIC DEMETHYLASE"/>
    <property type="match status" value="1"/>
</dbReference>
<dbReference type="GO" id="GO:0032454">
    <property type="term" value="F:histone H3K9 demethylase activity"/>
    <property type="evidence" value="ECO:0007669"/>
    <property type="project" value="TreeGrafter"/>
</dbReference>
<feature type="region of interest" description="Disordered" evidence="1">
    <location>
        <begin position="129"/>
        <end position="239"/>
    </location>
</feature>
<feature type="compositionally biased region" description="Basic and acidic residues" evidence="1">
    <location>
        <begin position="223"/>
        <end position="234"/>
    </location>
</feature>
<dbReference type="GO" id="GO:0051864">
    <property type="term" value="F:histone H3K36 demethylase activity"/>
    <property type="evidence" value="ECO:0007669"/>
    <property type="project" value="TreeGrafter"/>
</dbReference>
<dbReference type="RefSeq" id="XP_013890530.1">
    <property type="nucleotide sequence ID" value="XM_014035076.1"/>
</dbReference>
<dbReference type="Proteomes" id="UP000054498">
    <property type="component" value="Unassembled WGS sequence"/>
</dbReference>
<dbReference type="SUPFAM" id="SSF51197">
    <property type="entry name" value="Clavaminate synthase-like"/>
    <property type="match status" value="1"/>
</dbReference>
<evidence type="ECO:0000313" key="4">
    <source>
        <dbReference type="Proteomes" id="UP000054498"/>
    </source>
</evidence>
<dbReference type="GO" id="GO:0000785">
    <property type="term" value="C:chromatin"/>
    <property type="evidence" value="ECO:0007669"/>
    <property type="project" value="TreeGrafter"/>
</dbReference>
<feature type="compositionally biased region" description="Basic and acidic residues" evidence="1">
    <location>
        <begin position="157"/>
        <end position="166"/>
    </location>
</feature>
<gene>
    <name evidence="3" type="ORF">MNEG_16454</name>
</gene>
<feature type="compositionally biased region" description="Acidic residues" evidence="1">
    <location>
        <begin position="330"/>
        <end position="356"/>
    </location>
</feature>
<dbReference type="GO" id="GO:0005634">
    <property type="term" value="C:nucleus"/>
    <property type="evidence" value="ECO:0007669"/>
    <property type="project" value="TreeGrafter"/>
</dbReference>
<evidence type="ECO:0000256" key="1">
    <source>
        <dbReference type="SAM" id="MobiDB-lite"/>
    </source>
</evidence>
<dbReference type="PROSITE" id="PS51184">
    <property type="entry name" value="JMJC"/>
    <property type="match status" value="1"/>
</dbReference>
<dbReference type="PANTHER" id="PTHR10694:SF7">
    <property type="entry name" value="[HISTONE H3]-TRIMETHYL-L-LYSINE(9) DEMETHYLASE"/>
    <property type="match status" value="1"/>
</dbReference>
<protein>
    <recommendedName>
        <fullName evidence="2">JmjC domain-containing protein</fullName>
    </recommendedName>
</protein>
<dbReference type="InterPro" id="IPR003347">
    <property type="entry name" value="JmjC_dom"/>
</dbReference>
<dbReference type="Gene3D" id="2.60.120.650">
    <property type="entry name" value="Cupin"/>
    <property type="match status" value="1"/>
</dbReference>
<accession>A0A0D2M7P7</accession>
<proteinExistence type="predicted"/>
<feature type="region of interest" description="Disordered" evidence="1">
    <location>
        <begin position="257"/>
        <end position="371"/>
    </location>
</feature>
<evidence type="ECO:0000259" key="2">
    <source>
        <dbReference type="PROSITE" id="PS51184"/>
    </source>
</evidence>
<feature type="compositionally biased region" description="Low complexity" evidence="1">
    <location>
        <begin position="196"/>
        <end position="208"/>
    </location>
</feature>
<keyword evidence="4" id="KW-1185">Reference proteome</keyword>